<comment type="caution">
    <text evidence="1">The sequence shown here is derived from an EMBL/GenBank/DDBJ whole genome shotgun (WGS) entry which is preliminary data.</text>
</comment>
<proteinExistence type="predicted"/>
<dbReference type="AlphaFoldDB" id="A0A7V8ED40"/>
<gene>
    <name evidence="1" type="ORF">GN299_25385</name>
</gene>
<dbReference type="Proteomes" id="UP000442695">
    <property type="component" value="Unassembled WGS sequence"/>
</dbReference>
<organism evidence="1 2">
    <name type="scientific">Pseudomonas putida</name>
    <name type="common">Arthrobacter siderocapsulatus</name>
    <dbReference type="NCBI Taxonomy" id="303"/>
    <lineage>
        <taxon>Bacteria</taxon>
        <taxon>Pseudomonadati</taxon>
        <taxon>Pseudomonadota</taxon>
        <taxon>Gammaproteobacteria</taxon>
        <taxon>Pseudomonadales</taxon>
        <taxon>Pseudomonadaceae</taxon>
        <taxon>Pseudomonas</taxon>
    </lineage>
</organism>
<protein>
    <submittedName>
        <fullName evidence="1">Uncharacterized protein</fullName>
    </submittedName>
</protein>
<evidence type="ECO:0000313" key="1">
    <source>
        <dbReference type="EMBL" id="KAF0251977.1"/>
    </source>
</evidence>
<accession>A0A7V8ED40</accession>
<evidence type="ECO:0000313" key="2">
    <source>
        <dbReference type="Proteomes" id="UP000442695"/>
    </source>
</evidence>
<dbReference type="EMBL" id="WOWR01000048">
    <property type="protein sequence ID" value="KAF0251977.1"/>
    <property type="molecule type" value="Genomic_DNA"/>
</dbReference>
<reference evidence="1 2" key="1">
    <citation type="submission" date="2019-12" db="EMBL/GenBank/DDBJ databases">
        <authorList>
            <person name="Woiski C."/>
        </authorList>
    </citation>
    <scope>NUCLEOTIDE SEQUENCE [LARGE SCALE GENOMIC DNA]</scope>
    <source>
        <strain evidence="1 2">BOE100</strain>
    </source>
</reference>
<sequence>MRRFRTTAIILGVGVLISKFAIGMNASPLQNDWHGPVFSYGSWRNGYPDAGKKYTGVTFYIREYKSAAKTGSPNSVVMRFSGPKERLAALGVTDQPILCSIRKEVVVGRVPFPKRYELYNSSGGYSSYNLNSPFCKNIALEETGWSDLNIIFSDRDIMASVERHNARGLIIGYYQSSNFSEWMAGK</sequence>
<dbReference type="RefSeq" id="WP_156859616.1">
    <property type="nucleotide sequence ID" value="NZ_WOWR01000048.1"/>
</dbReference>
<name>A0A7V8ED40_PSEPU</name>